<dbReference type="EMBL" id="JAYJJR010000003">
    <property type="protein sequence ID" value="MEB3020889.1"/>
    <property type="molecule type" value="Genomic_DNA"/>
</dbReference>
<proteinExistence type="predicted"/>
<name>A0ABU5XFK5_9MYCO</name>
<reference evidence="2 3" key="1">
    <citation type="submission" date="2023-12" db="EMBL/GenBank/DDBJ databases">
        <title>Description of new species of Mycobacterium terrae complex isolated from sewage at the Sao Paulo Zoological Park Foundation in Brazil.</title>
        <authorList>
            <person name="Romagnoli C.L."/>
            <person name="Conceicao E.C."/>
            <person name="Machado E."/>
            <person name="Barreto L.B.P.F."/>
            <person name="Sharma A."/>
            <person name="Silva N.M."/>
            <person name="Marques L.E."/>
            <person name="Juliana M.A."/>
            <person name="Lourenco M.C.S."/>
            <person name="Digiampietri L.A."/>
            <person name="Suffys P.N."/>
            <person name="Viana-Niero C."/>
        </authorList>
    </citation>
    <scope>NUCLEOTIDE SEQUENCE [LARGE SCALE GENOMIC DNA]</scope>
    <source>
        <strain evidence="2 3">MYC098</strain>
    </source>
</reference>
<feature type="region of interest" description="Disordered" evidence="1">
    <location>
        <begin position="1"/>
        <end position="34"/>
    </location>
</feature>
<sequence>MTHDDYGATRDEVRIETGKRDGKRQQQRRRFDKLQDAIDAYNGERGDRSRGVQVTPTSVTLRQAVDAHLNALASAAQHRQLYQEELAARDRGETLPPGRARCPIGRRPSNPPNTGGAVV</sequence>
<gene>
    <name evidence="2" type="ORF">K6T79_07505</name>
</gene>
<dbReference type="Proteomes" id="UP001299596">
    <property type="component" value="Unassembled WGS sequence"/>
</dbReference>
<evidence type="ECO:0000313" key="3">
    <source>
        <dbReference type="Proteomes" id="UP001299596"/>
    </source>
</evidence>
<accession>A0ABU5XFK5</accession>
<organism evidence="2 3">
    <name type="scientific">[Mycobacterium] crassicus</name>
    <dbReference type="NCBI Taxonomy" id="2872309"/>
    <lineage>
        <taxon>Bacteria</taxon>
        <taxon>Bacillati</taxon>
        <taxon>Actinomycetota</taxon>
        <taxon>Actinomycetes</taxon>
        <taxon>Mycobacteriales</taxon>
        <taxon>Mycobacteriaceae</taxon>
        <taxon>Mycolicibacter</taxon>
    </lineage>
</organism>
<comment type="caution">
    <text evidence="2">The sequence shown here is derived from an EMBL/GenBank/DDBJ whole genome shotgun (WGS) entry which is preliminary data.</text>
</comment>
<feature type="region of interest" description="Disordered" evidence="1">
    <location>
        <begin position="88"/>
        <end position="119"/>
    </location>
</feature>
<evidence type="ECO:0000256" key="1">
    <source>
        <dbReference type="SAM" id="MobiDB-lite"/>
    </source>
</evidence>
<feature type="compositionally biased region" description="Basic and acidic residues" evidence="1">
    <location>
        <begin position="1"/>
        <end position="24"/>
    </location>
</feature>
<keyword evidence="3" id="KW-1185">Reference proteome</keyword>
<dbReference type="RefSeq" id="WP_225407151.1">
    <property type="nucleotide sequence ID" value="NZ_JAYJJR010000003.1"/>
</dbReference>
<evidence type="ECO:0000313" key="2">
    <source>
        <dbReference type="EMBL" id="MEB3020889.1"/>
    </source>
</evidence>
<protein>
    <submittedName>
        <fullName evidence="2">Uncharacterized protein</fullName>
    </submittedName>
</protein>